<dbReference type="Proteomes" id="UP000095552">
    <property type="component" value="Unassembled WGS sequence"/>
</dbReference>
<dbReference type="STRING" id="1563681.BFP71_01630"/>
<gene>
    <name evidence="2" type="ORF">BFP71_01630</name>
</gene>
<proteinExistence type="predicted"/>
<sequence>MSHIKIIETSDGSQSLYHESLNETYHSTHGAVTESQHVFIKHGLEFLVNSGKEHIRILEVGFGTGLNALLTLGFTNIAGGISIDYTTLEPYPLTQAIIDQLKYHEQLADQVSQNDFLNLHNANWGERQQLTSQFAFTKHQTTLQSFRPSDSYDLIYYDAFAPSKQSEMWELSLLKQLKQNFNDGAVLVTYCARGQFKRDLATIEMSVETLPGPPGKKEMVRGIFNK</sequence>
<dbReference type="PANTHER" id="PTHR39963">
    <property type="entry name" value="SLL0983 PROTEIN"/>
    <property type="match status" value="1"/>
</dbReference>
<dbReference type="EMBL" id="MDGQ01000003">
    <property type="protein sequence ID" value="OEK06404.1"/>
    <property type="molecule type" value="Genomic_DNA"/>
</dbReference>
<dbReference type="NCBIfam" id="NF033855">
    <property type="entry name" value="tRNA_MNMC2"/>
    <property type="match status" value="1"/>
</dbReference>
<dbReference type="OrthoDB" id="9786494at2"/>
<dbReference type="GO" id="GO:0016645">
    <property type="term" value="F:oxidoreductase activity, acting on the CH-NH group of donors"/>
    <property type="evidence" value="ECO:0007669"/>
    <property type="project" value="InterPro"/>
</dbReference>
<name>A0A1E5T4V3_9BACT</name>
<reference evidence="2 3" key="1">
    <citation type="submission" date="2016-08" db="EMBL/GenBank/DDBJ databases">
        <title>Draft genome of Fabibacter sp. strain SK-8.</title>
        <authorList>
            <person name="Wong S.-K."/>
            <person name="Hamasaki K."/>
            <person name="Yoshizawa S."/>
        </authorList>
    </citation>
    <scope>NUCLEOTIDE SEQUENCE [LARGE SCALE GENOMIC DNA]</scope>
    <source>
        <strain evidence="2 3">SK-8</strain>
    </source>
</reference>
<dbReference type="RefSeq" id="WP_069833716.1">
    <property type="nucleotide sequence ID" value="NZ_MDGQ01000003.1"/>
</dbReference>
<dbReference type="SUPFAM" id="SSF53335">
    <property type="entry name" value="S-adenosyl-L-methionine-dependent methyltransferases"/>
    <property type="match status" value="1"/>
</dbReference>
<evidence type="ECO:0000313" key="2">
    <source>
        <dbReference type="EMBL" id="OEK06404.1"/>
    </source>
</evidence>
<dbReference type="InterPro" id="IPR047785">
    <property type="entry name" value="tRNA_MNMC2"/>
</dbReference>
<dbReference type="InterPro" id="IPR008471">
    <property type="entry name" value="MnmC-like_methylTransf"/>
</dbReference>
<comment type="caution">
    <text evidence="2">The sequence shown here is derived from an EMBL/GenBank/DDBJ whole genome shotgun (WGS) entry which is preliminary data.</text>
</comment>
<evidence type="ECO:0000259" key="1">
    <source>
        <dbReference type="Pfam" id="PF05430"/>
    </source>
</evidence>
<protein>
    <recommendedName>
        <fullName evidence="1">MnmC-like methyltransferase domain-containing protein</fullName>
    </recommendedName>
</protein>
<dbReference type="AlphaFoldDB" id="A0A1E5T4V3"/>
<dbReference type="PANTHER" id="PTHR39963:SF1">
    <property type="entry name" value="MNMC-LIKE METHYLTRANSFERASE DOMAIN-CONTAINING PROTEIN"/>
    <property type="match status" value="1"/>
</dbReference>
<dbReference type="GO" id="GO:0004808">
    <property type="term" value="F:tRNA (5-methylaminomethyl-2-thiouridylate)(34)-methyltransferase activity"/>
    <property type="evidence" value="ECO:0007669"/>
    <property type="project" value="InterPro"/>
</dbReference>
<dbReference type="Pfam" id="PF05430">
    <property type="entry name" value="Methyltransf_30"/>
    <property type="match status" value="1"/>
</dbReference>
<evidence type="ECO:0000313" key="3">
    <source>
        <dbReference type="Proteomes" id="UP000095552"/>
    </source>
</evidence>
<organism evidence="2 3">
    <name type="scientific">Roseivirga misakiensis</name>
    <dbReference type="NCBI Taxonomy" id="1563681"/>
    <lineage>
        <taxon>Bacteria</taxon>
        <taxon>Pseudomonadati</taxon>
        <taxon>Bacteroidota</taxon>
        <taxon>Cytophagia</taxon>
        <taxon>Cytophagales</taxon>
        <taxon>Roseivirgaceae</taxon>
        <taxon>Roseivirga</taxon>
    </lineage>
</organism>
<feature type="domain" description="MnmC-like methyltransferase" evidence="1">
    <location>
        <begin position="129"/>
        <end position="223"/>
    </location>
</feature>
<dbReference type="InterPro" id="IPR029063">
    <property type="entry name" value="SAM-dependent_MTases_sf"/>
</dbReference>
<dbReference type="Gene3D" id="3.40.50.150">
    <property type="entry name" value="Vaccinia Virus protein VP39"/>
    <property type="match status" value="1"/>
</dbReference>
<accession>A0A1E5T4V3</accession>
<keyword evidence="3" id="KW-1185">Reference proteome</keyword>